<sequence>MAFQQINLAAEPGIELLPSCDRVVAERLELVGEEGAIKILNATTNRAAQIDAGHNQLTAASCRVLFEGLTIRHQAVPSCPTRRLPETKRPKPLMKPQCMSTIDLCDNNIGDEGLLYALKYCAEDHGMMRLNCRGAWIKLDEGYVDQMVEYINASHLETLDLGYNHLSPAGAIRFFSQLEGRLCDLELKGCVLPVSVAPAIAEYLASPRSRSLRRLGMKYNNLSLKGFKTVMAALERSNFTLEELELFATNDPYYSRAPREHEWYGGKPDVTELAIANMPAKEYDELSSIIDDQIFDVLGRNEELGGRVNEAVTRVLVPARIILHGREPTKAEAKRQVKKAAAAAIEAEKRKRRKEKERETSAYRHLWEDPSDEDELSEGELEQLEEAYLEELNDEESKSDEDWTTDEGEEVEQVTPKRWVKGADGIWAAEVIEVADSDDHADPPPPPELTMFPVLKLPPELQVTIAEYSSQDVAALSRGQWSRIYSHLKDRKSLGELARQRREWMKGHRVLKTDDPFVAGMQGAEFETQFLQKHGLMGWEDDAVNRDLAAATKGKGKARAEPLPEVVANGMAAGSSRVDQLTAAMEDLGVGGSGSAGSSSRGQPRSLAARVEEVEDEDADPMPSSSKGKGKAVDPMPSSSKGKEKGKTRA</sequence>
<feature type="region of interest" description="Disordered" evidence="4">
    <location>
        <begin position="391"/>
        <end position="413"/>
    </location>
</feature>
<feature type="region of interest" description="Disordered" evidence="4">
    <location>
        <begin position="584"/>
        <end position="650"/>
    </location>
</feature>
<dbReference type="InterPro" id="IPR001611">
    <property type="entry name" value="Leu-rich_rpt"/>
</dbReference>
<gene>
    <name evidence="5" type="ORF">LOC62_04G006233</name>
</gene>
<dbReference type="GO" id="GO:0048471">
    <property type="term" value="C:perinuclear region of cytoplasm"/>
    <property type="evidence" value="ECO:0007669"/>
    <property type="project" value="TreeGrafter"/>
</dbReference>
<dbReference type="SMART" id="SM00368">
    <property type="entry name" value="LRR_RI"/>
    <property type="match status" value="3"/>
</dbReference>
<keyword evidence="2" id="KW-0433">Leucine-rich repeat</keyword>
<evidence type="ECO:0000313" key="5">
    <source>
        <dbReference type="EMBL" id="WOO82752.1"/>
    </source>
</evidence>
<feature type="compositionally biased region" description="Acidic residues" evidence="4">
    <location>
        <begin position="369"/>
        <end position="379"/>
    </location>
</feature>
<dbReference type="Proteomes" id="UP000827549">
    <property type="component" value="Chromosome 4"/>
</dbReference>
<proteinExistence type="predicted"/>
<evidence type="ECO:0000256" key="2">
    <source>
        <dbReference type="ARBA" id="ARBA00022614"/>
    </source>
</evidence>
<dbReference type="GO" id="GO:0005096">
    <property type="term" value="F:GTPase activator activity"/>
    <property type="evidence" value="ECO:0007669"/>
    <property type="project" value="UniProtKB-KW"/>
</dbReference>
<dbReference type="Pfam" id="PF13516">
    <property type="entry name" value="LRR_6"/>
    <property type="match status" value="2"/>
</dbReference>
<evidence type="ECO:0000313" key="6">
    <source>
        <dbReference type="Proteomes" id="UP000827549"/>
    </source>
</evidence>
<evidence type="ECO:0000256" key="3">
    <source>
        <dbReference type="ARBA" id="ARBA00022737"/>
    </source>
</evidence>
<dbReference type="GO" id="GO:0005829">
    <property type="term" value="C:cytosol"/>
    <property type="evidence" value="ECO:0007669"/>
    <property type="project" value="TreeGrafter"/>
</dbReference>
<name>A0AAF1BJH4_9TREE</name>
<evidence type="ECO:0000256" key="1">
    <source>
        <dbReference type="ARBA" id="ARBA00022468"/>
    </source>
</evidence>
<accession>A0AAF1BJH4</accession>
<feature type="compositionally biased region" description="Basic and acidic residues" evidence="4">
    <location>
        <begin position="641"/>
        <end position="650"/>
    </location>
</feature>
<dbReference type="RefSeq" id="XP_062628784.1">
    <property type="nucleotide sequence ID" value="XM_062772800.1"/>
</dbReference>
<feature type="region of interest" description="Disordered" evidence="4">
    <location>
        <begin position="347"/>
        <end position="379"/>
    </location>
</feature>
<reference evidence="5" key="1">
    <citation type="submission" date="2023-10" db="EMBL/GenBank/DDBJ databases">
        <authorList>
            <person name="Noh H."/>
        </authorList>
    </citation>
    <scope>NUCLEOTIDE SEQUENCE</scope>
    <source>
        <strain evidence="5">DUCC4014</strain>
    </source>
</reference>
<feature type="compositionally biased region" description="Basic and acidic residues" evidence="4">
    <location>
        <begin position="356"/>
        <end position="368"/>
    </location>
</feature>
<evidence type="ECO:0000256" key="4">
    <source>
        <dbReference type="SAM" id="MobiDB-lite"/>
    </source>
</evidence>
<dbReference type="EMBL" id="CP086717">
    <property type="protein sequence ID" value="WOO82752.1"/>
    <property type="molecule type" value="Genomic_DNA"/>
</dbReference>
<dbReference type="GO" id="GO:0006913">
    <property type="term" value="P:nucleocytoplasmic transport"/>
    <property type="evidence" value="ECO:0007669"/>
    <property type="project" value="TreeGrafter"/>
</dbReference>
<keyword evidence="6" id="KW-1185">Reference proteome</keyword>
<organism evidence="5 6">
    <name type="scientific">Vanrija pseudolonga</name>
    <dbReference type="NCBI Taxonomy" id="143232"/>
    <lineage>
        <taxon>Eukaryota</taxon>
        <taxon>Fungi</taxon>
        <taxon>Dikarya</taxon>
        <taxon>Basidiomycota</taxon>
        <taxon>Agaricomycotina</taxon>
        <taxon>Tremellomycetes</taxon>
        <taxon>Trichosporonales</taxon>
        <taxon>Trichosporonaceae</taxon>
        <taxon>Vanrija</taxon>
    </lineage>
</organism>
<dbReference type="InterPro" id="IPR032675">
    <property type="entry name" value="LRR_dom_sf"/>
</dbReference>
<dbReference type="AlphaFoldDB" id="A0AAF1BJH4"/>
<dbReference type="GO" id="GO:0005634">
    <property type="term" value="C:nucleus"/>
    <property type="evidence" value="ECO:0007669"/>
    <property type="project" value="TreeGrafter"/>
</dbReference>
<protein>
    <submittedName>
        <fullName evidence="5">Uncharacterized protein</fullName>
    </submittedName>
</protein>
<dbReference type="InterPro" id="IPR027038">
    <property type="entry name" value="RanGap"/>
</dbReference>
<dbReference type="Gene3D" id="3.80.10.10">
    <property type="entry name" value="Ribonuclease Inhibitor"/>
    <property type="match status" value="1"/>
</dbReference>
<feature type="compositionally biased region" description="Acidic residues" evidence="4">
    <location>
        <begin position="391"/>
        <end position="412"/>
    </location>
</feature>
<keyword evidence="1" id="KW-0343">GTPase activation</keyword>
<keyword evidence="3" id="KW-0677">Repeat</keyword>
<dbReference type="PANTHER" id="PTHR24113">
    <property type="entry name" value="RAN GTPASE-ACTIVATING PROTEIN 1"/>
    <property type="match status" value="1"/>
</dbReference>
<dbReference type="PANTHER" id="PTHR24113:SF12">
    <property type="entry name" value="RAN GTPASE-ACTIVATING PROTEIN 1"/>
    <property type="match status" value="1"/>
</dbReference>
<dbReference type="GO" id="GO:0031267">
    <property type="term" value="F:small GTPase binding"/>
    <property type="evidence" value="ECO:0007669"/>
    <property type="project" value="TreeGrafter"/>
</dbReference>
<dbReference type="SUPFAM" id="SSF52047">
    <property type="entry name" value="RNI-like"/>
    <property type="match status" value="1"/>
</dbReference>
<dbReference type="GeneID" id="87809459"/>